<keyword evidence="2" id="KW-0472">Membrane</keyword>
<feature type="transmembrane region" description="Helical" evidence="2">
    <location>
        <begin position="632"/>
        <end position="653"/>
    </location>
</feature>
<feature type="transmembrane region" description="Helical" evidence="2">
    <location>
        <begin position="564"/>
        <end position="584"/>
    </location>
</feature>
<proteinExistence type="predicted"/>
<dbReference type="EMBL" id="JATAAI010000028">
    <property type="protein sequence ID" value="KAK1736555.1"/>
    <property type="molecule type" value="Genomic_DNA"/>
</dbReference>
<feature type="transmembrane region" description="Helical" evidence="2">
    <location>
        <begin position="695"/>
        <end position="723"/>
    </location>
</feature>
<feature type="transmembrane region" description="Helical" evidence="2">
    <location>
        <begin position="287"/>
        <end position="306"/>
    </location>
</feature>
<sequence>MATQFRREQEHSKNSNREQEQFILSVDRHSKIDRRGGSATTTTNMAPLPSRPTPAQQRQELSNSDGLNDNEVDLVLDQLAEEKPTSFIGAGLGKQTWSRYIVNNYLSQYKWYNPNRDNTDISLAKGWAYFEHFTLPRRFLTKSGGHHVRAPPGETEETKLYSAFLTPQSSLSDWGIGMGMYFSTLSSFVVIFLLAGILSIPNIVYYSSDQYDPNPNRRINFSLMRVLQFSTICTSREWVKCDGCEQETWNNIFTNEYLGNATDPITGESVTLINRTTCLPAQYTQGMWNFGVLFLLIVCITAYNIYLSKLEIRWDEDNTSAPDYSLIVMNPPKNAKDPDEWKGFFDTFSDKHVTLVTVALGNDELLNTLVAKRRDMKTLRGLLPKGVNISDEEALDGIVLNEHNRRLAEEKQRSCFAKLAGITITPLLRALGFCLTEDVIWKRVKATNTKIKELEQKEYDVSAVFVTFETEQGQRTALEAMNFSQVEVFTNTAITADPSALFRGNTVLNCCEAADPDAIRWNDLKCTTFEICIRQLLTFGVTCALVGLSGYVLFLTRIKVSTTIFSIILSATNSLVPMIVRILVSYEKHRREGAMQASLYVKVTLFRWMNAVIVTWLITPFLVTLGESSMDLISTINATMLSEMLLAPFLRYFDIMTLLDRHYFAPRAKTEAQMLSCFKGGWYNLAERFTDLTKVLLLCIFYSPFYPFIYFLGAATLFLQYWVDKFLLLRSWKRAPTVGADTPRFSRRYFSTAAIVIGVIGAGYAYARSPFTFLCSCREGDCDGLTDSTTFTNVSLLNSTVLESVETPTEGYYYCDQKYLGFPPIPSKQDYSLQWMTPSQEDLTRTFGWFCVAVVAIYGVYALFSPTIKLTLSLVTGVYEPKGIDQRKDFSSGVGIECFGYIPSLEVDGFHFPLLACNIDDVDVGLIKWKDPNHIKEDAHRQYDEHNMIFDVSRERRNAVFSAVKHFPPSWSSKTE</sequence>
<keyword evidence="2" id="KW-1133">Transmembrane helix</keyword>
<protein>
    <submittedName>
        <fullName evidence="3">Membrane protein</fullName>
    </submittedName>
</protein>
<dbReference type="PANTHER" id="PTHR13018">
    <property type="entry name" value="PROBABLE MEMBRANE PROTEIN DUF221-RELATED"/>
    <property type="match status" value="1"/>
</dbReference>
<feature type="region of interest" description="Disordered" evidence="1">
    <location>
        <begin position="1"/>
        <end position="69"/>
    </location>
</feature>
<feature type="transmembrane region" description="Helical" evidence="2">
    <location>
        <begin position="605"/>
        <end position="626"/>
    </location>
</feature>
<feature type="transmembrane region" description="Helical" evidence="2">
    <location>
        <begin position="846"/>
        <end position="864"/>
    </location>
</feature>
<dbReference type="InterPro" id="IPR045122">
    <property type="entry name" value="Csc1-like"/>
</dbReference>
<feature type="transmembrane region" description="Helical" evidence="2">
    <location>
        <begin position="536"/>
        <end position="558"/>
    </location>
</feature>
<feature type="compositionally biased region" description="Basic and acidic residues" evidence="1">
    <location>
        <begin position="1"/>
        <end position="36"/>
    </location>
</feature>
<keyword evidence="2" id="KW-0812">Transmembrane</keyword>
<organism evidence="3 4">
    <name type="scientific">Skeletonema marinoi</name>
    <dbReference type="NCBI Taxonomy" id="267567"/>
    <lineage>
        <taxon>Eukaryota</taxon>
        <taxon>Sar</taxon>
        <taxon>Stramenopiles</taxon>
        <taxon>Ochrophyta</taxon>
        <taxon>Bacillariophyta</taxon>
        <taxon>Coscinodiscophyceae</taxon>
        <taxon>Thalassiosirophycidae</taxon>
        <taxon>Thalassiosirales</taxon>
        <taxon>Skeletonemataceae</taxon>
        <taxon>Skeletonema</taxon>
        <taxon>Skeletonema marinoi-dohrnii complex</taxon>
    </lineage>
</organism>
<feature type="transmembrane region" description="Helical" evidence="2">
    <location>
        <begin position="180"/>
        <end position="206"/>
    </location>
</feature>
<dbReference type="AlphaFoldDB" id="A0AAD8Y008"/>
<dbReference type="PANTHER" id="PTHR13018:SF5">
    <property type="entry name" value="RE44586P"/>
    <property type="match status" value="1"/>
</dbReference>
<reference evidence="3" key="1">
    <citation type="submission" date="2023-06" db="EMBL/GenBank/DDBJ databases">
        <title>Survivors Of The Sea: Transcriptome response of Skeletonema marinoi to long-term dormancy.</title>
        <authorList>
            <person name="Pinder M.I.M."/>
            <person name="Kourtchenko O."/>
            <person name="Robertson E.K."/>
            <person name="Larsson T."/>
            <person name="Maumus F."/>
            <person name="Osuna-Cruz C.M."/>
            <person name="Vancaester E."/>
            <person name="Stenow R."/>
            <person name="Vandepoele K."/>
            <person name="Ploug H."/>
            <person name="Bruchert V."/>
            <person name="Godhe A."/>
            <person name="Topel M."/>
        </authorList>
    </citation>
    <scope>NUCLEOTIDE SEQUENCE</scope>
    <source>
        <strain evidence="3">R05AC</strain>
    </source>
</reference>
<feature type="compositionally biased region" description="Polar residues" evidence="1">
    <location>
        <begin position="53"/>
        <end position="67"/>
    </location>
</feature>
<dbReference type="GO" id="GO:0005886">
    <property type="term" value="C:plasma membrane"/>
    <property type="evidence" value="ECO:0007669"/>
    <property type="project" value="TreeGrafter"/>
</dbReference>
<gene>
    <name evidence="3" type="ORF">QTG54_012577</name>
</gene>
<evidence type="ECO:0000256" key="2">
    <source>
        <dbReference type="SAM" id="Phobius"/>
    </source>
</evidence>
<feature type="transmembrane region" description="Helical" evidence="2">
    <location>
        <begin position="749"/>
        <end position="767"/>
    </location>
</feature>
<evidence type="ECO:0000256" key="1">
    <source>
        <dbReference type="SAM" id="MobiDB-lite"/>
    </source>
</evidence>
<dbReference type="Proteomes" id="UP001224775">
    <property type="component" value="Unassembled WGS sequence"/>
</dbReference>
<comment type="caution">
    <text evidence="3">The sequence shown here is derived from an EMBL/GenBank/DDBJ whole genome shotgun (WGS) entry which is preliminary data.</text>
</comment>
<name>A0AAD8Y008_9STRA</name>
<keyword evidence="4" id="KW-1185">Reference proteome</keyword>
<evidence type="ECO:0000313" key="4">
    <source>
        <dbReference type="Proteomes" id="UP001224775"/>
    </source>
</evidence>
<dbReference type="GO" id="GO:0005227">
    <property type="term" value="F:calcium-activated cation channel activity"/>
    <property type="evidence" value="ECO:0007669"/>
    <property type="project" value="InterPro"/>
</dbReference>
<accession>A0AAD8Y008</accession>
<evidence type="ECO:0000313" key="3">
    <source>
        <dbReference type="EMBL" id="KAK1736555.1"/>
    </source>
</evidence>